<name>A0ABD1NE95_9FABA</name>
<dbReference type="InterPro" id="IPR012677">
    <property type="entry name" value="Nucleotide-bd_a/b_plait_sf"/>
</dbReference>
<sequence length="183" mass="20628">MRVSPFVQKENTKNAPSGDKSKNVYVRNLSYSTTDSEGASRRVGIVKVENVDDAAKAVEALNGKRFDGKEWCVEKANTQSKRLLELKEINDVSNERVEKAHMSTTWSMVTRDEKGSSRGARFVAFSTHRSNSDRKTTFTNWPVPMAPSVAPRMPQYSLGLLQWDNNISTGKHLHPLYINLNIQ</sequence>
<dbReference type="SUPFAM" id="SSF54928">
    <property type="entry name" value="RNA-binding domain, RBD"/>
    <property type="match status" value="1"/>
</dbReference>
<comment type="caution">
    <text evidence="3">The sequence shown here is derived from an EMBL/GenBank/DDBJ whole genome shotgun (WGS) entry which is preliminary data.</text>
</comment>
<dbReference type="InterPro" id="IPR035979">
    <property type="entry name" value="RBD_domain_sf"/>
</dbReference>
<gene>
    <name evidence="3" type="ORF">Fmac_000424</name>
</gene>
<evidence type="ECO:0000259" key="2">
    <source>
        <dbReference type="Pfam" id="PF00076"/>
    </source>
</evidence>
<organism evidence="3 4">
    <name type="scientific">Flemingia macrophylla</name>
    <dbReference type="NCBI Taxonomy" id="520843"/>
    <lineage>
        <taxon>Eukaryota</taxon>
        <taxon>Viridiplantae</taxon>
        <taxon>Streptophyta</taxon>
        <taxon>Embryophyta</taxon>
        <taxon>Tracheophyta</taxon>
        <taxon>Spermatophyta</taxon>
        <taxon>Magnoliopsida</taxon>
        <taxon>eudicotyledons</taxon>
        <taxon>Gunneridae</taxon>
        <taxon>Pentapetalae</taxon>
        <taxon>rosids</taxon>
        <taxon>fabids</taxon>
        <taxon>Fabales</taxon>
        <taxon>Fabaceae</taxon>
        <taxon>Papilionoideae</taxon>
        <taxon>50 kb inversion clade</taxon>
        <taxon>NPAAA clade</taxon>
        <taxon>indigoferoid/millettioid clade</taxon>
        <taxon>Phaseoleae</taxon>
        <taxon>Flemingia</taxon>
    </lineage>
</organism>
<dbReference type="Gene3D" id="3.30.70.330">
    <property type="match status" value="1"/>
</dbReference>
<reference evidence="3 4" key="1">
    <citation type="submission" date="2024-08" db="EMBL/GenBank/DDBJ databases">
        <title>Insights into the chromosomal genome structure of Flemingia macrophylla.</title>
        <authorList>
            <person name="Ding Y."/>
            <person name="Zhao Y."/>
            <person name="Bi W."/>
            <person name="Wu M."/>
            <person name="Zhao G."/>
            <person name="Gong Y."/>
            <person name="Li W."/>
            <person name="Zhang P."/>
        </authorList>
    </citation>
    <scope>NUCLEOTIDE SEQUENCE [LARGE SCALE GENOMIC DNA]</scope>
    <source>
        <strain evidence="3">DYQJB</strain>
        <tissue evidence="3">Leaf</tissue>
    </source>
</reference>
<evidence type="ECO:0000256" key="1">
    <source>
        <dbReference type="SAM" id="MobiDB-lite"/>
    </source>
</evidence>
<dbReference type="AlphaFoldDB" id="A0ABD1NE95"/>
<evidence type="ECO:0000313" key="4">
    <source>
        <dbReference type="Proteomes" id="UP001603857"/>
    </source>
</evidence>
<dbReference type="Proteomes" id="UP001603857">
    <property type="component" value="Unassembled WGS sequence"/>
</dbReference>
<proteinExistence type="predicted"/>
<evidence type="ECO:0000313" key="3">
    <source>
        <dbReference type="EMBL" id="KAL2346424.1"/>
    </source>
</evidence>
<dbReference type="EMBL" id="JBGMDY010000001">
    <property type="protein sequence ID" value="KAL2346424.1"/>
    <property type="molecule type" value="Genomic_DNA"/>
</dbReference>
<protein>
    <recommendedName>
        <fullName evidence="2">RRM domain-containing protein</fullName>
    </recommendedName>
</protein>
<accession>A0ABD1NE95</accession>
<dbReference type="InterPro" id="IPR000504">
    <property type="entry name" value="RRM_dom"/>
</dbReference>
<feature type="region of interest" description="Disordered" evidence="1">
    <location>
        <begin position="1"/>
        <end position="21"/>
    </location>
</feature>
<keyword evidence="4" id="KW-1185">Reference proteome</keyword>
<dbReference type="Pfam" id="PF00076">
    <property type="entry name" value="RRM_1"/>
    <property type="match status" value="1"/>
</dbReference>
<feature type="domain" description="RRM" evidence="2">
    <location>
        <begin position="35"/>
        <end position="70"/>
    </location>
</feature>